<feature type="region of interest" description="Disordered" evidence="4">
    <location>
        <begin position="920"/>
        <end position="977"/>
    </location>
</feature>
<reference evidence="6" key="1">
    <citation type="submission" date="2021-12" db="EMBL/GenBank/DDBJ databases">
        <authorList>
            <person name="Zaccaron A."/>
            <person name="Stergiopoulos I."/>
        </authorList>
    </citation>
    <scope>NUCLEOTIDE SEQUENCE</scope>
    <source>
        <strain evidence="6">Race5_Kim</strain>
    </source>
</reference>
<reference evidence="6" key="2">
    <citation type="journal article" date="2022" name="Microb. Genom.">
        <title>A chromosome-scale genome assembly of the tomato pathogen Cladosporium fulvum reveals a compartmentalized genome architecture and the presence of a dispensable chromosome.</title>
        <authorList>
            <person name="Zaccaron A.Z."/>
            <person name="Chen L.H."/>
            <person name="Samaras A."/>
            <person name="Stergiopoulos I."/>
        </authorList>
    </citation>
    <scope>NUCLEOTIDE SEQUENCE</scope>
    <source>
        <strain evidence="6">Race5_Kim</strain>
    </source>
</reference>
<feature type="compositionally biased region" description="Basic and acidic residues" evidence="4">
    <location>
        <begin position="896"/>
        <end position="905"/>
    </location>
</feature>
<dbReference type="PANTHER" id="PTHR10807">
    <property type="entry name" value="MYOTUBULARIN-RELATED"/>
    <property type="match status" value="1"/>
</dbReference>
<feature type="region of interest" description="Disordered" evidence="4">
    <location>
        <begin position="153"/>
        <end position="190"/>
    </location>
</feature>
<dbReference type="InterPro" id="IPR030564">
    <property type="entry name" value="Myotubularin"/>
</dbReference>
<gene>
    <name evidence="6" type="ORF">CLAFUR5_01161</name>
</gene>
<dbReference type="Pfam" id="PF06602">
    <property type="entry name" value="Myotub-related"/>
    <property type="match status" value="1"/>
</dbReference>
<dbReference type="Gene3D" id="2.30.29.30">
    <property type="entry name" value="Pleckstrin-homology domain (PH domain)/Phosphotyrosine-binding domain (PTB)"/>
    <property type="match status" value="1"/>
</dbReference>
<evidence type="ECO:0000256" key="3">
    <source>
        <dbReference type="PIRSR" id="PIRSR630564-2"/>
    </source>
</evidence>
<feature type="region of interest" description="Disordered" evidence="4">
    <location>
        <begin position="1"/>
        <end position="20"/>
    </location>
</feature>
<dbReference type="InterPro" id="IPR029021">
    <property type="entry name" value="Prot-tyrosine_phosphatase-like"/>
</dbReference>
<feature type="region of interest" description="Disordered" evidence="4">
    <location>
        <begin position="646"/>
        <end position="682"/>
    </location>
</feature>
<dbReference type="GO" id="GO:0004438">
    <property type="term" value="F:phosphatidylinositol-3-phosphate phosphatase activity"/>
    <property type="evidence" value="ECO:0007669"/>
    <property type="project" value="TreeGrafter"/>
</dbReference>
<evidence type="ECO:0000259" key="5">
    <source>
        <dbReference type="PROSITE" id="PS51339"/>
    </source>
</evidence>
<dbReference type="KEGG" id="ffu:CLAFUR5_01161"/>
<evidence type="ECO:0000256" key="2">
    <source>
        <dbReference type="PIRSR" id="PIRSR630564-1"/>
    </source>
</evidence>
<protein>
    <submittedName>
        <fullName evidence="6">Phosphoinositide 3-phosphatase</fullName>
    </submittedName>
</protein>
<dbReference type="GO" id="GO:0046856">
    <property type="term" value="P:phosphatidylinositol dephosphorylation"/>
    <property type="evidence" value="ECO:0007669"/>
    <property type="project" value="TreeGrafter"/>
</dbReference>
<feature type="compositionally biased region" description="Polar residues" evidence="4">
    <location>
        <begin position="67"/>
        <end position="79"/>
    </location>
</feature>
<feature type="compositionally biased region" description="Low complexity" evidence="4">
    <location>
        <begin position="920"/>
        <end position="931"/>
    </location>
</feature>
<dbReference type="SUPFAM" id="SSF52799">
    <property type="entry name" value="(Phosphotyrosine protein) phosphatases II"/>
    <property type="match status" value="1"/>
</dbReference>
<feature type="region of interest" description="Disordered" evidence="4">
    <location>
        <begin position="47"/>
        <end position="103"/>
    </location>
</feature>
<dbReference type="InterPro" id="IPR010569">
    <property type="entry name" value="Myotubularin-like_Pase_dom"/>
</dbReference>
<proteinExistence type="inferred from homology"/>
<dbReference type="OMA" id="WLAHIAN"/>
<dbReference type="EMBL" id="CP090163">
    <property type="protein sequence ID" value="UJO11699.1"/>
    <property type="molecule type" value="Genomic_DNA"/>
</dbReference>
<feature type="region of interest" description="Disordered" evidence="4">
    <location>
        <begin position="379"/>
        <end position="400"/>
    </location>
</feature>
<organism evidence="6 7">
    <name type="scientific">Passalora fulva</name>
    <name type="common">Tomato leaf mold</name>
    <name type="synonym">Cladosporium fulvum</name>
    <dbReference type="NCBI Taxonomy" id="5499"/>
    <lineage>
        <taxon>Eukaryota</taxon>
        <taxon>Fungi</taxon>
        <taxon>Dikarya</taxon>
        <taxon>Ascomycota</taxon>
        <taxon>Pezizomycotina</taxon>
        <taxon>Dothideomycetes</taxon>
        <taxon>Dothideomycetidae</taxon>
        <taxon>Mycosphaerellales</taxon>
        <taxon>Mycosphaerellaceae</taxon>
        <taxon>Fulvia</taxon>
    </lineage>
</organism>
<dbReference type="PROSITE" id="PS00383">
    <property type="entry name" value="TYR_PHOSPHATASE_1"/>
    <property type="match status" value="1"/>
</dbReference>
<dbReference type="RefSeq" id="XP_047756065.1">
    <property type="nucleotide sequence ID" value="XM_047900309.1"/>
</dbReference>
<name>A0A9Q8P3E0_PASFU</name>
<dbReference type="PANTHER" id="PTHR10807:SF128">
    <property type="entry name" value="PHOSPHATIDYLINOSITOL-3,5-BISPHOSPHATE 3-PHOSPHATASE"/>
    <property type="match status" value="1"/>
</dbReference>
<dbReference type="OrthoDB" id="271628at2759"/>
<evidence type="ECO:0000256" key="1">
    <source>
        <dbReference type="ARBA" id="ARBA00007471"/>
    </source>
</evidence>
<dbReference type="GeneID" id="71981039"/>
<feature type="compositionally biased region" description="Polar residues" evidence="4">
    <location>
        <begin position="168"/>
        <end position="186"/>
    </location>
</feature>
<feature type="binding site" evidence="3">
    <location>
        <begin position="542"/>
        <end position="548"/>
    </location>
    <ligand>
        <name>substrate</name>
    </ligand>
</feature>
<dbReference type="GO" id="GO:0005737">
    <property type="term" value="C:cytoplasm"/>
    <property type="evidence" value="ECO:0007669"/>
    <property type="project" value="TreeGrafter"/>
</dbReference>
<feature type="binding site" evidence="3">
    <location>
        <begin position="478"/>
        <end position="479"/>
    </location>
    <ligand>
        <name>substrate</name>
    </ligand>
</feature>
<feature type="region of interest" description="Disordered" evidence="4">
    <location>
        <begin position="799"/>
        <end position="836"/>
    </location>
</feature>
<feature type="compositionally biased region" description="Polar residues" evidence="4">
    <location>
        <begin position="815"/>
        <end position="836"/>
    </location>
</feature>
<keyword evidence="7" id="KW-1185">Reference proteome</keyword>
<evidence type="ECO:0000313" key="6">
    <source>
        <dbReference type="EMBL" id="UJO11699.1"/>
    </source>
</evidence>
<accession>A0A9Q8P3E0</accession>
<dbReference type="PROSITE" id="PS51339">
    <property type="entry name" value="PPASE_MYOTUBULARIN"/>
    <property type="match status" value="1"/>
</dbReference>
<dbReference type="AlphaFoldDB" id="A0A9Q8P3E0"/>
<evidence type="ECO:0000256" key="4">
    <source>
        <dbReference type="SAM" id="MobiDB-lite"/>
    </source>
</evidence>
<feature type="compositionally biased region" description="Polar residues" evidence="4">
    <location>
        <begin position="968"/>
        <end position="977"/>
    </location>
</feature>
<feature type="compositionally biased region" description="Basic and acidic residues" evidence="4">
    <location>
        <begin position="1"/>
        <end position="13"/>
    </location>
</feature>
<dbReference type="Proteomes" id="UP000756132">
    <property type="component" value="Chromosome 1"/>
</dbReference>
<feature type="region of interest" description="Disordered" evidence="4">
    <location>
        <begin position="873"/>
        <end position="905"/>
    </location>
</feature>
<dbReference type="InterPro" id="IPR016130">
    <property type="entry name" value="Tyr_Pase_AS"/>
</dbReference>
<feature type="domain" description="Myotubularin phosphatase" evidence="5">
    <location>
        <begin position="255"/>
        <end position="793"/>
    </location>
</feature>
<evidence type="ECO:0000313" key="7">
    <source>
        <dbReference type="Proteomes" id="UP000756132"/>
    </source>
</evidence>
<dbReference type="GO" id="GO:0016020">
    <property type="term" value="C:membrane"/>
    <property type="evidence" value="ECO:0007669"/>
    <property type="project" value="TreeGrafter"/>
</dbReference>
<feature type="active site" description="Phosphocysteine intermediate" evidence="2">
    <location>
        <position position="542"/>
    </location>
</feature>
<comment type="similarity">
    <text evidence="1">Belongs to the protein-tyrosine phosphatase family. Non-receptor class myotubularin subfamily.</text>
</comment>
<dbReference type="InterPro" id="IPR011993">
    <property type="entry name" value="PH-like_dom_sf"/>
</dbReference>
<sequence length="977" mass="107199">MGETPKSAKDLKVRNVSLHSRGKTEKGTLYLARHHLIFSYLPNTAPGTSASQHVGGRGSSSQGTSSPAPSVRQTTSLDDTGSRRESRAATGATTVPAPPKARPKEVWIPYPMINHCLLRPSHAQGRIYTHEASPEQSTDFDDSAFPPVFGTNAYARPSTDSAHLAPYSSPQRPASPANNASGTYSNDRGRAPAIRIRKRDFQMMAFHIHPSASDNSPDDTAREVFYCLRARCCIDNVRDMHAFHFTAPQQEAVIGTPRFDVRREFSRMGIGGKAAEGPGSAWRITDINNDYEYSPTYPNVLCVPRTVSDNILKYGGSYRSKCRIPALTYLHPNGGSITRSSQPMCGIQSKRNAQDERLVSAIFSSHSPPLLPSTEIATQAPTATSSATASQDADATFQQSRDMDGQYDELGLDEFTADERESSRPKVYGSTRSNLIVDARPRMNALANRATGGGIEDVANYSGPPGTVVERVFLHIANIHAMRKSLDKIIESFANSDYLDMRPNQELLRNSGWLAHIANMLAGAEMVAKRVGLGGSHVLVHCSDGWDRTPQIAALAELMLDPYYRSLQGFVTLIQKDFLSFGHKFNHRHGIQGTEKWFDIENERVAPSRTKDAGSADSKGLNAIGTKALSGAKNWFDKNRGSLFGPQLDGKSDTGSRPPSPPPNTILHSTPTATTERDREHRTDTKEIAPIFHQFLDAVFQLQYQFPAAFEFNERFLKRLFYQAHSGQYGEFLFNNEKERAEHEEQFPSVWAHFLSRRAEFVNSDYVPKTDDPLLFPRRQADEIEVRWWSGLFSRKDEEMNTPRALAPPDIDANNGISPLSLQPSTASLDDGTTTESAKLVPPVESGSAINEAKSVPSFDSMRDGLKSAFASFQTGSDDRGEEHAAVAPITSSNEKAVRPSLEPRDTDVTVLAKYAAISDSSAASTTGSSHVARKDQMDVEDGDPLGVSAGNKMRESSSSKLDPGTFARQSAYSDSR</sequence>